<evidence type="ECO:0000313" key="2">
    <source>
        <dbReference type="Proteomes" id="UP000603865"/>
    </source>
</evidence>
<reference evidence="1" key="2">
    <citation type="submission" date="2020-09" db="EMBL/GenBank/DDBJ databases">
        <authorList>
            <person name="Sun Q."/>
            <person name="Ohkuma M."/>
        </authorList>
    </citation>
    <scope>NUCLEOTIDE SEQUENCE</scope>
    <source>
        <strain evidence="1">JCM 31311</strain>
    </source>
</reference>
<dbReference type="RefSeq" id="WP_189088555.1">
    <property type="nucleotide sequence ID" value="NZ_BMQL01000004.1"/>
</dbReference>
<evidence type="ECO:0000313" key="1">
    <source>
        <dbReference type="EMBL" id="GGR00318.1"/>
    </source>
</evidence>
<protein>
    <submittedName>
        <fullName evidence="1">Uncharacterized protein</fullName>
    </submittedName>
</protein>
<comment type="caution">
    <text evidence="1">The sequence shown here is derived from an EMBL/GenBank/DDBJ whole genome shotgun (WGS) entry which is preliminary data.</text>
</comment>
<dbReference type="Proteomes" id="UP000603865">
    <property type="component" value="Unassembled WGS sequence"/>
</dbReference>
<accession>A0A918C294</accession>
<reference evidence="1" key="1">
    <citation type="journal article" date="2014" name="Int. J. Syst. Evol. Microbiol.">
        <title>Complete genome sequence of Corynebacterium casei LMG S-19264T (=DSM 44701T), isolated from a smear-ripened cheese.</title>
        <authorList>
            <consortium name="US DOE Joint Genome Institute (JGI-PGF)"/>
            <person name="Walter F."/>
            <person name="Albersmeier A."/>
            <person name="Kalinowski J."/>
            <person name="Ruckert C."/>
        </authorList>
    </citation>
    <scope>NUCLEOTIDE SEQUENCE</scope>
    <source>
        <strain evidence="1">JCM 31311</strain>
    </source>
</reference>
<gene>
    <name evidence="1" type="ORF">GCM10008957_11360</name>
</gene>
<keyword evidence="2" id="KW-1185">Reference proteome</keyword>
<dbReference type="EMBL" id="BMQL01000004">
    <property type="protein sequence ID" value="GGR00318.1"/>
    <property type="molecule type" value="Genomic_DNA"/>
</dbReference>
<organism evidence="1 2">
    <name type="scientific">Deinococcus ruber</name>
    <dbReference type="NCBI Taxonomy" id="1848197"/>
    <lineage>
        <taxon>Bacteria</taxon>
        <taxon>Thermotogati</taxon>
        <taxon>Deinococcota</taxon>
        <taxon>Deinococci</taxon>
        <taxon>Deinococcales</taxon>
        <taxon>Deinococcaceae</taxon>
        <taxon>Deinococcus</taxon>
    </lineage>
</organism>
<name>A0A918C294_9DEIO</name>
<proteinExistence type="predicted"/>
<dbReference type="AlphaFoldDB" id="A0A918C294"/>
<sequence>MTSPMNAPSLHDNFVLLDGAKRRPLPGAARVTVGLTANVDTQQPAADSTEVTQITEATAEITVQLLMWTHEQWMAYQSLLAVFRAGTKTGPAVFTTTHPEVRARRVKRLYFISEQSEPYSPATGYRASIKFSEKLANKSSTQSLGTTTASVDTALGVSTNPETAATPAATAAGQKMRDAAIANGPGTKPALTRDGVHDVSEAGYCSSWERVVGAAAGLDPSLYGASAKETEGRFVVAKMSIPWSSAVQGQLQVGDQIFYGNDPSGLGHVGTYIGNRADGTPLVMSNNYVTYKARGGLFDAAGRATGYDASGKKVDARGTVPLTGPAGLGQPTSVGKPFKVTAVKAGPSQPVSPVKTVPPLPALRPSLSIPAPPAAAFRATAPSPSIIPAELSKYAPAPIFPGGK</sequence>